<sequence length="223" mass="23996">MTGDAGGGGAAERAFEDLRAEVSVLRRALEALPAHLRDNRPPDYSVDLARIVHGLGTVADRVQALGQHPAVRMTPEQHGQAIAREGGRLVREAVTALEEAKRDLVGEREQLSGVIGVVRERRRQRAWLWSVGVGALVLGLVGSPLVARVLPWGLDGQVAALIMGRDRWQAGAVLMRSDSPEGWHGLVDASRLVNANQGVLAACRETAAKVRKEQRCTITVPVP</sequence>
<gene>
    <name evidence="2" type="ORF">FBZ89_1432</name>
</gene>
<feature type="transmembrane region" description="Helical" evidence="1">
    <location>
        <begin position="126"/>
        <end position="147"/>
    </location>
</feature>
<reference evidence="2 3" key="1">
    <citation type="submission" date="2019-06" db="EMBL/GenBank/DDBJ databases">
        <title>Genomic Encyclopedia of Type Strains, Phase IV (KMG-V): Genome sequencing to study the core and pangenomes of soil and plant-associated prokaryotes.</title>
        <authorList>
            <person name="Whitman W."/>
        </authorList>
    </citation>
    <scope>NUCLEOTIDE SEQUENCE [LARGE SCALE GENOMIC DNA]</scope>
    <source>
        <strain evidence="2 3">BR 11880</strain>
    </source>
</reference>
<organism evidence="2 3">
    <name type="scientific">Nitrospirillum amazonense</name>
    <dbReference type="NCBI Taxonomy" id="28077"/>
    <lineage>
        <taxon>Bacteria</taxon>
        <taxon>Pseudomonadati</taxon>
        <taxon>Pseudomonadota</taxon>
        <taxon>Alphaproteobacteria</taxon>
        <taxon>Rhodospirillales</taxon>
        <taxon>Azospirillaceae</taxon>
        <taxon>Nitrospirillum</taxon>
    </lineage>
</organism>
<evidence type="ECO:0000313" key="3">
    <source>
        <dbReference type="Proteomes" id="UP000319859"/>
    </source>
</evidence>
<dbReference type="Pfam" id="PF19613">
    <property type="entry name" value="DUF6118"/>
    <property type="match status" value="1"/>
</dbReference>
<dbReference type="Proteomes" id="UP000319859">
    <property type="component" value="Unassembled WGS sequence"/>
</dbReference>
<keyword evidence="1" id="KW-1133">Transmembrane helix</keyword>
<proteinExistence type="predicted"/>
<comment type="caution">
    <text evidence="2">The sequence shown here is derived from an EMBL/GenBank/DDBJ whole genome shotgun (WGS) entry which is preliminary data.</text>
</comment>
<accession>A0A560EIW5</accession>
<dbReference type="EMBL" id="VITN01000043">
    <property type="protein sequence ID" value="TWB09304.1"/>
    <property type="molecule type" value="Genomic_DNA"/>
</dbReference>
<dbReference type="OrthoDB" id="7277275at2"/>
<keyword evidence="1" id="KW-0812">Transmembrane</keyword>
<evidence type="ECO:0000313" key="2">
    <source>
        <dbReference type="EMBL" id="TWB09304.1"/>
    </source>
</evidence>
<keyword evidence="1" id="KW-0472">Membrane</keyword>
<evidence type="ECO:0000256" key="1">
    <source>
        <dbReference type="SAM" id="Phobius"/>
    </source>
</evidence>
<name>A0A560EIW5_9PROT</name>
<dbReference type="RefSeq" id="WP_145754657.1">
    <property type="nucleotide sequence ID" value="NZ_VITN01000043.1"/>
</dbReference>
<dbReference type="AlphaFoldDB" id="A0A560EIW5"/>
<dbReference type="InterPro" id="IPR046121">
    <property type="entry name" value="DUF6118"/>
</dbReference>
<protein>
    <submittedName>
        <fullName evidence="2">Uncharacterized protein</fullName>
    </submittedName>
</protein>